<name>A0ABS8WZA9_DATST</name>
<keyword evidence="2" id="KW-1185">Reference proteome</keyword>
<sequence length="72" mass="8488">RWFLRIKVSRDLEKAKRGLVLRLARRFGAKAVEPYGITWFNTQKEAKYAPENWIDKGHLALEELVVSSMSRR</sequence>
<protein>
    <submittedName>
        <fullName evidence="1">Uncharacterized protein</fullName>
    </submittedName>
</protein>
<comment type="caution">
    <text evidence="1">The sequence shown here is derived from an EMBL/GenBank/DDBJ whole genome shotgun (WGS) entry which is preliminary data.</text>
</comment>
<dbReference type="Proteomes" id="UP000823775">
    <property type="component" value="Unassembled WGS sequence"/>
</dbReference>
<evidence type="ECO:0000313" key="2">
    <source>
        <dbReference type="Proteomes" id="UP000823775"/>
    </source>
</evidence>
<feature type="non-terminal residue" evidence="1">
    <location>
        <position position="72"/>
    </location>
</feature>
<gene>
    <name evidence="1" type="ORF">HAX54_008840</name>
</gene>
<dbReference type="EMBL" id="JACEIK010014697">
    <property type="protein sequence ID" value="MCE3216876.1"/>
    <property type="molecule type" value="Genomic_DNA"/>
</dbReference>
<accession>A0ABS8WZA9</accession>
<organism evidence="1 2">
    <name type="scientific">Datura stramonium</name>
    <name type="common">Jimsonweed</name>
    <name type="synonym">Common thornapple</name>
    <dbReference type="NCBI Taxonomy" id="4076"/>
    <lineage>
        <taxon>Eukaryota</taxon>
        <taxon>Viridiplantae</taxon>
        <taxon>Streptophyta</taxon>
        <taxon>Embryophyta</taxon>
        <taxon>Tracheophyta</taxon>
        <taxon>Spermatophyta</taxon>
        <taxon>Magnoliopsida</taxon>
        <taxon>eudicotyledons</taxon>
        <taxon>Gunneridae</taxon>
        <taxon>Pentapetalae</taxon>
        <taxon>asterids</taxon>
        <taxon>lamiids</taxon>
        <taxon>Solanales</taxon>
        <taxon>Solanaceae</taxon>
        <taxon>Solanoideae</taxon>
        <taxon>Datureae</taxon>
        <taxon>Datura</taxon>
    </lineage>
</organism>
<feature type="non-terminal residue" evidence="1">
    <location>
        <position position="1"/>
    </location>
</feature>
<evidence type="ECO:0000313" key="1">
    <source>
        <dbReference type="EMBL" id="MCE3216876.1"/>
    </source>
</evidence>
<reference evidence="1 2" key="1">
    <citation type="journal article" date="2021" name="BMC Genomics">
        <title>Datura genome reveals duplications of psychoactive alkaloid biosynthetic genes and high mutation rate following tissue culture.</title>
        <authorList>
            <person name="Rajewski A."/>
            <person name="Carter-House D."/>
            <person name="Stajich J."/>
            <person name="Litt A."/>
        </authorList>
    </citation>
    <scope>NUCLEOTIDE SEQUENCE [LARGE SCALE GENOMIC DNA]</scope>
    <source>
        <strain evidence="1">AR-01</strain>
    </source>
</reference>
<proteinExistence type="predicted"/>